<keyword evidence="7 9" id="KW-1133">Transmembrane helix</keyword>
<sequence>MIAGRDQRRKFSNKLMLVLAAAATVLALLPLGSILLYVATKGLLALNWDFFTQLPKPVGEPGGGLANAIVGTLILVGLASVMGIPLGIMTGIYLAEFGRGRLAWLVRFTCDVMTGIPSIIVGIVVYGTIVVAMKRFSAIAGGVALAIIMLPLVTRTTEEMLKLVPNSLREASLALGASQWRTTYSIVLRSAMGGIITGSLLAVARVAGETAPLLFTALSSRYWHTGLDQRIASLPVYIYTYATTPYEEMHRLAWGAALVLVAMVLVTSIAARLAGRRAGGGR</sequence>
<accession>A0A151AVK1</accession>
<dbReference type="PATRIC" id="fig|1122241.3.peg.2190"/>
<feature type="transmembrane region" description="Helical" evidence="9">
    <location>
        <begin position="102"/>
        <end position="129"/>
    </location>
</feature>
<feature type="transmembrane region" description="Helical" evidence="9">
    <location>
        <begin position="15"/>
        <end position="39"/>
    </location>
</feature>
<dbReference type="EMBL" id="LTBC01000008">
    <property type="protein sequence ID" value="KYH31699.1"/>
    <property type="molecule type" value="Genomic_DNA"/>
</dbReference>
<comment type="subcellular location">
    <subcellularLocation>
        <location evidence="1 9">Cell membrane</location>
        <topology evidence="1 9">Multi-pass membrane protein</topology>
    </subcellularLocation>
</comment>
<dbReference type="NCBIfam" id="TIGR00974">
    <property type="entry name" value="3a0107s02c"/>
    <property type="match status" value="1"/>
</dbReference>
<keyword evidence="3" id="KW-0813">Transport</keyword>
<keyword evidence="5" id="KW-0592">Phosphate transport</keyword>
<evidence type="ECO:0000259" key="10">
    <source>
        <dbReference type="PROSITE" id="PS50928"/>
    </source>
</evidence>
<evidence type="ECO:0000256" key="3">
    <source>
        <dbReference type="ARBA" id="ARBA00022448"/>
    </source>
</evidence>
<dbReference type="InterPro" id="IPR005672">
    <property type="entry name" value="Phosphate_PstA"/>
</dbReference>
<dbReference type="SUPFAM" id="SSF161098">
    <property type="entry name" value="MetI-like"/>
    <property type="match status" value="1"/>
</dbReference>
<evidence type="ECO:0000313" key="11">
    <source>
        <dbReference type="EMBL" id="KYH31699.1"/>
    </source>
</evidence>
<evidence type="ECO:0000313" key="12">
    <source>
        <dbReference type="Proteomes" id="UP000075670"/>
    </source>
</evidence>
<evidence type="ECO:0000256" key="2">
    <source>
        <dbReference type="ARBA" id="ARBA00007069"/>
    </source>
</evidence>
<comment type="caution">
    <text evidence="11">The sequence shown here is derived from an EMBL/GenBank/DDBJ whole genome shotgun (WGS) entry which is preliminary data.</text>
</comment>
<dbReference type="RefSeq" id="WP_062284621.1">
    <property type="nucleotide sequence ID" value="NZ_LTBC01000008.1"/>
</dbReference>
<feature type="transmembrane region" description="Helical" evidence="9">
    <location>
        <begin position="68"/>
        <end position="95"/>
    </location>
</feature>
<evidence type="ECO:0000256" key="9">
    <source>
        <dbReference type="RuleBase" id="RU363043"/>
    </source>
</evidence>
<keyword evidence="6 9" id="KW-0812">Transmembrane</keyword>
<dbReference type="GO" id="GO:0005886">
    <property type="term" value="C:plasma membrane"/>
    <property type="evidence" value="ECO:0007669"/>
    <property type="project" value="UniProtKB-SubCell"/>
</dbReference>
<feature type="transmembrane region" description="Helical" evidence="9">
    <location>
        <begin position="252"/>
        <end position="274"/>
    </location>
</feature>
<dbReference type="InterPro" id="IPR051408">
    <property type="entry name" value="Phosphate_transprt_permease"/>
</dbReference>
<dbReference type="PANTHER" id="PTHR42922">
    <property type="entry name" value="PHOSPHATE TRANSPORT SYSTEM PERMEASE PROTEIN PSTA"/>
    <property type="match status" value="1"/>
</dbReference>
<dbReference type="PANTHER" id="PTHR42922:SF1">
    <property type="entry name" value="PHOSPHATE TRANSPORT SYSTEM PERMEASE PROTEIN PSTA"/>
    <property type="match status" value="1"/>
</dbReference>
<evidence type="ECO:0000256" key="8">
    <source>
        <dbReference type="ARBA" id="ARBA00023136"/>
    </source>
</evidence>
<dbReference type="PROSITE" id="PS50928">
    <property type="entry name" value="ABC_TM1"/>
    <property type="match status" value="1"/>
</dbReference>
<evidence type="ECO:0000256" key="1">
    <source>
        <dbReference type="ARBA" id="ARBA00004651"/>
    </source>
</evidence>
<dbReference type="Pfam" id="PF00528">
    <property type="entry name" value="BPD_transp_1"/>
    <property type="match status" value="1"/>
</dbReference>
<keyword evidence="8 9" id="KW-0472">Membrane</keyword>
<evidence type="ECO:0000256" key="6">
    <source>
        <dbReference type="ARBA" id="ARBA00022692"/>
    </source>
</evidence>
<evidence type="ECO:0000256" key="7">
    <source>
        <dbReference type="ARBA" id="ARBA00022989"/>
    </source>
</evidence>
<keyword evidence="12" id="KW-1185">Reference proteome</keyword>
<evidence type="ECO:0000256" key="4">
    <source>
        <dbReference type="ARBA" id="ARBA00022475"/>
    </source>
</evidence>
<dbReference type="CDD" id="cd06261">
    <property type="entry name" value="TM_PBP2"/>
    <property type="match status" value="1"/>
</dbReference>
<dbReference type="Proteomes" id="UP000075670">
    <property type="component" value="Unassembled WGS sequence"/>
</dbReference>
<reference evidence="11 12" key="1">
    <citation type="submission" date="2016-02" db="EMBL/GenBank/DDBJ databases">
        <title>Genome sequence of Moorella mulderi DSM 14980.</title>
        <authorList>
            <person name="Poehlein A."/>
            <person name="Daniel R."/>
        </authorList>
    </citation>
    <scope>NUCLEOTIDE SEQUENCE [LARGE SCALE GENOMIC DNA]</scope>
    <source>
        <strain evidence="11 12">DSM 14980</strain>
    </source>
</reference>
<dbReference type="GO" id="GO:0035435">
    <property type="term" value="P:phosphate ion transmembrane transport"/>
    <property type="evidence" value="ECO:0007669"/>
    <property type="project" value="InterPro"/>
</dbReference>
<name>A0A151AVK1_9FIRM</name>
<feature type="transmembrane region" description="Helical" evidence="9">
    <location>
        <begin position="186"/>
        <end position="207"/>
    </location>
</feature>
<keyword evidence="4 9" id="KW-1003">Cell membrane</keyword>
<organism evidence="11 12">
    <name type="scientific">Moorella mulderi DSM 14980</name>
    <dbReference type="NCBI Taxonomy" id="1122241"/>
    <lineage>
        <taxon>Bacteria</taxon>
        <taxon>Bacillati</taxon>
        <taxon>Bacillota</taxon>
        <taxon>Clostridia</taxon>
        <taxon>Neomoorellales</taxon>
        <taxon>Neomoorellaceae</taxon>
        <taxon>Neomoorella</taxon>
    </lineage>
</organism>
<dbReference type="AlphaFoldDB" id="A0A151AVK1"/>
<dbReference type="InterPro" id="IPR000515">
    <property type="entry name" value="MetI-like"/>
</dbReference>
<evidence type="ECO:0000256" key="5">
    <source>
        <dbReference type="ARBA" id="ARBA00022592"/>
    </source>
</evidence>
<dbReference type="OrthoDB" id="9785113at2"/>
<comment type="similarity">
    <text evidence="2 9">Belongs to the binding-protein-dependent transport system permease family. CysTW subfamily.</text>
</comment>
<protein>
    <recommendedName>
        <fullName evidence="9">Phosphate transport system permease protein PstA</fullName>
    </recommendedName>
</protein>
<feature type="domain" description="ABC transmembrane type-1" evidence="10">
    <location>
        <begin position="69"/>
        <end position="271"/>
    </location>
</feature>
<dbReference type="Gene3D" id="1.10.3720.10">
    <property type="entry name" value="MetI-like"/>
    <property type="match status" value="1"/>
</dbReference>
<proteinExistence type="inferred from homology"/>
<dbReference type="GO" id="GO:0005315">
    <property type="term" value="F:phosphate transmembrane transporter activity"/>
    <property type="evidence" value="ECO:0007669"/>
    <property type="project" value="InterPro"/>
</dbReference>
<dbReference type="InterPro" id="IPR035906">
    <property type="entry name" value="MetI-like_sf"/>
</dbReference>
<feature type="transmembrane region" description="Helical" evidence="9">
    <location>
        <begin position="135"/>
        <end position="153"/>
    </location>
</feature>
<gene>
    <name evidence="11" type="primary">pstA</name>
    <name evidence="11" type="ORF">MOMUL_20620</name>
</gene>